<accession>A0A0N0CTE0</accession>
<gene>
    <name evidence="3" type="ORF">RZ71_09620</name>
</gene>
<dbReference type="EMBL" id="JXCY01000002">
    <property type="protein sequence ID" value="KOY77058.1"/>
    <property type="molecule type" value="Genomic_DNA"/>
</dbReference>
<proteinExistence type="predicted"/>
<evidence type="ECO:0000313" key="3">
    <source>
        <dbReference type="EMBL" id="KOY77058.1"/>
    </source>
</evidence>
<feature type="compositionally biased region" description="Polar residues" evidence="2">
    <location>
        <begin position="539"/>
        <end position="551"/>
    </location>
</feature>
<dbReference type="RefSeq" id="WP_053791370.1">
    <property type="nucleotide sequence ID" value="NZ_JXCY01000002.1"/>
</dbReference>
<feature type="coiled-coil region" evidence="1">
    <location>
        <begin position="649"/>
        <end position="676"/>
    </location>
</feature>
<name>A0A0N0CTE0_9LACO</name>
<keyword evidence="4" id="KW-1185">Reference proteome</keyword>
<sequence>MKEPNHNSLRTSKPWKKALYASILFSALFAVGQFVGLVNVHADDVSNQQVGSNIPYVLENSAYGDNSNPLGYAYHTSVTVKSNNGNIMAKYIVSSNNKNIVNTSYFIGKYGDNIQDENDNVSNPNYIDLTKGPYTFMTNSSSSASMPNNSSTTTPNYEDLPTMNDSFDKSQKATIVFTTDYGFSFEGNKIWYDRIDRSKDENVINDYDTQGYNVEAQGYIGQTESLRNVKIRLNDLGYDTSNVPDNITFDKGYQEIKVVPYLKEFPSKTTSLIKLINQFENYVGTFTEPLENNLDKRINKVFEYIKEKGYGRGFNQPNNLDMTNGQNNIYTVEVATPMHQLTINYVDQHNNVVFSTKQFVDYYGHTDFYDDQTMLHNKGIAINPGQSYVSNNQDTATVYVTSSDTLQDSDSIDSNTEGELSEDDFEGNSKDYGYAEPMVITTRGPQFNSNPNQDAFYAPIKILDKNGKTLYYGVVSNSVSNIVTTENLNHDVAVGYRGFNMSHITDMPKTLDLTKGPFVFHSTEVSKSSYFDYADAPTANPQQSPKKYNSQSKEKTGKKAKQFTKVHLKPTKSQLKAIAKSYKQSKNAVKADTAKLKALKKKMKKHSTKKQKAAYKKLQTKLSAERKVFVSVKTKEGKLAKYFKSVAIISRDNRKIKSLTAQMKKLKKKHSKASKKKYVMDSKLLKKVKKSLKSASKFVKNYH</sequence>
<reference evidence="3 4" key="1">
    <citation type="journal article" date="2015" name="Genome Biol. Evol.">
        <title>Functionally Structured Genomes in Lactobacillus kunkeei Colonizing the Honey Crop and Food Products of Honeybees and Stingless Bees.</title>
        <authorList>
            <person name="Tamarit D."/>
            <person name="Ellegaard K.M."/>
            <person name="Wikander J."/>
            <person name="Olofsson T."/>
            <person name="Vasquez A."/>
            <person name="Andersson S.G."/>
        </authorList>
    </citation>
    <scope>NUCLEOTIDE SEQUENCE [LARGE SCALE GENOMIC DNA]</scope>
    <source>
        <strain evidence="3 4">LAko</strain>
    </source>
</reference>
<feature type="region of interest" description="Disordered" evidence="2">
    <location>
        <begin position="534"/>
        <end position="561"/>
    </location>
</feature>
<evidence type="ECO:0000256" key="1">
    <source>
        <dbReference type="SAM" id="Coils"/>
    </source>
</evidence>
<dbReference type="Proteomes" id="UP000037778">
    <property type="component" value="Unassembled WGS sequence"/>
</dbReference>
<dbReference type="AlphaFoldDB" id="A0A0N0CTE0"/>
<evidence type="ECO:0000256" key="2">
    <source>
        <dbReference type="SAM" id="MobiDB-lite"/>
    </source>
</evidence>
<keyword evidence="1" id="KW-0175">Coiled coil</keyword>
<evidence type="ECO:0000313" key="4">
    <source>
        <dbReference type="Proteomes" id="UP000037778"/>
    </source>
</evidence>
<protein>
    <submittedName>
        <fullName evidence="3">Uncharacterized protein</fullName>
    </submittedName>
</protein>
<comment type="caution">
    <text evidence="3">The sequence shown here is derived from an EMBL/GenBank/DDBJ whole genome shotgun (WGS) entry which is preliminary data.</text>
</comment>
<organism evidence="3 4">
    <name type="scientific">Apilactobacillus kunkeei</name>
    <dbReference type="NCBI Taxonomy" id="148814"/>
    <lineage>
        <taxon>Bacteria</taxon>
        <taxon>Bacillati</taxon>
        <taxon>Bacillota</taxon>
        <taxon>Bacilli</taxon>
        <taxon>Lactobacillales</taxon>
        <taxon>Lactobacillaceae</taxon>
        <taxon>Apilactobacillus</taxon>
    </lineage>
</organism>
<feature type="region of interest" description="Disordered" evidence="2">
    <location>
        <begin position="403"/>
        <end position="428"/>
    </location>
</feature>
<feature type="compositionally biased region" description="Polar residues" evidence="2">
    <location>
        <begin position="403"/>
        <end position="418"/>
    </location>
</feature>
<dbReference type="PATRIC" id="fig|148814.8.peg.156"/>